<protein>
    <submittedName>
        <fullName evidence="1">Uncharacterized protein</fullName>
    </submittedName>
</protein>
<organism evidence="1">
    <name type="scientific">uncultured delta proteobacterium</name>
    <dbReference type="NCBI Taxonomy" id="34034"/>
    <lineage>
        <taxon>Bacteria</taxon>
        <taxon>Deltaproteobacteria</taxon>
        <taxon>environmental samples</taxon>
    </lineage>
</organism>
<name>A0A212JK68_9DELT</name>
<accession>A0A212JK68</accession>
<gene>
    <name evidence="1" type="ORF">KL86DPRO_11665</name>
</gene>
<reference evidence="1" key="1">
    <citation type="submission" date="2016-04" db="EMBL/GenBank/DDBJ databases">
        <authorList>
            <person name="Evans L.H."/>
            <person name="Alamgir A."/>
            <person name="Owens N."/>
            <person name="Weber N.D."/>
            <person name="Virtaneva K."/>
            <person name="Barbian K."/>
            <person name="Babar A."/>
            <person name="Rosenke K."/>
        </authorList>
    </citation>
    <scope>NUCLEOTIDE SEQUENCE</scope>
    <source>
        <strain evidence="1">86</strain>
    </source>
</reference>
<sequence>MSERQFDTMKNDSVETKEIAVSIGERPEDAQITVTDTGWGAEEKERMRSFGYDGLDMVRAWYS</sequence>
<evidence type="ECO:0000313" key="1">
    <source>
        <dbReference type="EMBL" id="SBV99778.1"/>
    </source>
</evidence>
<dbReference type="AlphaFoldDB" id="A0A212JK68"/>
<proteinExistence type="predicted"/>
<dbReference type="EMBL" id="FLUQ01000001">
    <property type="protein sequence ID" value="SBV99778.1"/>
    <property type="molecule type" value="Genomic_DNA"/>
</dbReference>